<evidence type="ECO:0000313" key="3">
    <source>
        <dbReference type="Proteomes" id="UP000366872"/>
    </source>
</evidence>
<sequence length="125" mass="13539">MIAALIALIALLMLGGAAGSGWTADLEKNIKHAVEDEDRREAVLEATGAHMDGMKEVAGSVTDHFVQLLETHIDFESTGKDFDAVAQQLKADQAKGFALDLKTLKAMKANLTPEEWNAVFTKDQK</sequence>
<feature type="chain" id="PRO_5025596965" evidence="1">
    <location>
        <begin position="24"/>
        <end position="125"/>
    </location>
</feature>
<keyword evidence="3" id="KW-1185">Reference proteome</keyword>
<proteinExistence type="predicted"/>
<dbReference type="RefSeq" id="WP_136078131.1">
    <property type="nucleotide sequence ID" value="NZ_CAAHFG010000001.1"/>
</dbReference>
<keyword evidence="1" id="KW-0732">Signal</keyword>
<accession>A0A6C2TXZ8</accession>
<dbReference type="AlphaFoldDB" id="A0A6C2TXZ8"/>
<name>A0A6C2TXZ8_PONDE</name>
<feature type="signal peptide" evidence="1">
    <location>
        <begin position="1"/>
        <end position="23"/>
    </location>
</feature>
<reference evidence="2 3" key="1">
    <citation type="submission" date="2019-04" db="EMBL/GenBank/DDBJ databases">
        <authorList>
            <person name="Van Vliet M D."/>
        </authorList>
    </citation>
    <scope>NUCLEOTIDE SEQUENCE [LARGE SCALE GENOMIC DNA]</scope>
    <source>
        <strain evidence="2 3">F1</strain>
    </source>
</reference>
<dbReference type="EMBL" id="CAAHFG010000001">
    <property type="protein sequence ID" value="VGO12467.1"/>
    <property type="molecule type" value="Genomic_DNA"/>
</dbReference>
<evidence type="ECO:0000313" key="2">
    <source>
        <dbReference type="EMBL" id="VGO12467.1"/>
    </source>
</evidence>
<organism evidence="2 3">
    <name type="scientific">Pontiella desulfatans</name>
    <dbReference type="NCBI Taxonomy" id="2750659"/>
    <lineage>
        <taxon>Bacteria</taxon>
        <taxon>Pseudomonadati</taxon>
        <taxon>Kiritimatiellota</taxon>
        <taxon>Kiritimatiellia</taxon>
        <taxon>Kiritimatiellales</taxon>
        <taxon>Pontiellaceae</taxon>
        <taxon>Pontiella</taxon>
    </lineage>
</organism>
<dbReference type="Proteomes" id="UP000366872">
    <property type="component" value="Unassembled WGS sequence"/>
</dbReference>
<protein>
    <submittedName>
        <fullName evidence="2">Uncharacterized protein</fullName>
    </submittedName>
</protein>
<evidence type="ECO:0000256" key="1">
    <source>
        <dbReference type="SAM" id="SignalP"/>
    </source>
</evidence>
<gene>
    <name evidence="2" type="ORF">PDESU_01020</name>
</gene>